<feature type="region of interest" description="Disordered" evidence="1">
    <location>
        <begin position="62"/>
        <end position="90"/>
    </location>
</feature>
<dbReference type="EMBL" id="CAKLBY020000295">
    <property type="protein sequence ID" value="CAK7943211.1"/>
    <property type="molecule type" value="Genomic_DNA"/>
</dbReference>
<protein>
    <submittedName>
        <fullName evidence="2">Uncharacterized protein</fullName>
    </submittedName>
</protein>
<name>A0AAV1V9G5_9STRA</name>
<sequence length="90" mass="9656">MGDLFTYSHALGNSHRRITAQDTPGVLIHFPSNRTVPVVLVGVALHSQLGFSEPFSHVNLGEPQKLQSPKPRLGGLTTDGTADTNLLVRA</sequence>
<reference evidence="2" key="1">
    <citation type="submission" date="2024-01" db="EMBL/GenBank/DDBJ databases">
        <authorList>
            <person name="Webb A."/>
        </authorList>
    </citation>
    <scope>NUCLEOTIDE SEQUENCE</scope>
    <source>
        <strain evidence="2">Pm1</strain>
    </source>
</reference>
<accession>A0AAV1V9G5</accession>
<evidence type="ECO:0000313" key="3">
    <source>
        <dbReference type="Proteomes" id="UP001162060"/>
    </source>
</evidence>
<evidence type="ECO:0000256" key="1">
    <source>
        <dbReference type="SAM" id="MobiDB-lite"/>
    </source>
</evidence>
<feature type="compositionally biased region" description="Low complexity" evidence="1">
    <location>
        <begin position="73"/>
        <end position="90"/>
    </location>
</feature>
<evidence type="ECO:0000313" key="2">
    <source>
        <dbReference type="EMBL" id="CAK7943211.1"/>
    </source>
</evidence>
<organism evidence="2 3">
    <name type="scientific">Peronospora matthiolae</name>
    <dbReference type="NCBI Taxonomy" id="2874970"/>
    <lineage>
        <taxon>Eukaryota</taxon>
        <taxon>Sar</taxon>
        <taxon>Stramenopiles</taxon>
        <taxon>Oomycota</taxon>
        <taxon>Peronosporomycetes</taxon>
        <taxon>Peronosporales</taxon>
        <taxon>Peronosporaceae</taxon>
        <taxon>Peronospora</taxon>
    </lineage>
</organism>
<gene>
    <name evidence="2" type="ORF">PM001_LOCUS28361</name>
</gene>
<comment type="caution">
    <text evidence="2">The sequence shown here is derived from an EMBL/GenBank/DDBJ whole genome shotgun (WGS) entry which is preliminary data.</text>
</comment>
<proteinExistence type="predicted"/>
<dbReference type="Proteomes" id="UP001162060">
    <property type="component" value="Unassembled WGS sequence"/>
</dbReference>
<dbReference type="AlphaFoldDB" id="A0AAV1V9G5"/>